<evidence type="ECO:0000313" key="4">
    <source>
        <dbReference type="Proteomes" id="UP000234951"/>
    </source>
</evidence>
<dbReference type="Proteomes" id="UP000235114">
    <property type="component" value="Unassembled WGS sequence"/>
</dbReference>
<evidence type="ECO:0000256" key="1">
    <source>
        <dbReference type="SAM" id="Phobius"/>
    </source>
</evidence>
<feature type="transmembrane region" description="Helical" evidence="1">
    <location>
        <begin position="34"/>
        <end position="58"/>
    </location>
</feature>
<evidence type="ECO:0000313" key="5">
    <source>
        <dbReference type="Proteomes" id="UP000235114"/>
    </source>
</evidence>
<keyword evidence="5" id="KW-1185">Reference proteome</keyword>
<reference evidence="2 4" key="1">
    <citation type="submission" date="2017-11" db="EMBL/GenBank/DDBJ databases">
        <title>Comparitive Functional Genomics of Dry Heat Resistant strains isolated from the Viking Spacecraft.</title>
        <authorList>
            <person name="Seuylemezian A."/>
            <person name="Cooper K."/>
            <person name="Vaishampayan P."/>
        </authorList>
    </citation>
    <scope>NUCLEOTIDE SEQUENCE [LARGE SCALE GENOMIC DNA]</scope>
    <source>
        <strain evidence="2 4">M4.6</strain>
    </source>
</reference>
<keyword evidence="1" id="KW-0472">Membrane</keyword>
<keyword evidence="1" id="KW-1133">Transmembrane helix</keyword>
<sequence>MTPERAIFIIFPFVVIVWTILTKVVFFKSKKLNYFVLFSVYICSNTALYILVEGAFIGREMLQVNVILQIFADLTVRQWLWILCIPNIFTFMYLIICFMLLLLFDKMPELKSKIMLKRRKTA</sequence>
<dbReference type="EMBL" id="PGVA01000038">
    <property type="protein sequence ID" value="PLR81202.1"/>
    <property type="molecule type" value="Genomic_DNA"/>
</dbReference>
<organism evidence="2 4">
    <name type="scientific">Bacillus canaveralius</name>
    <dbReference type="NCBI Taxonomy" id="1403243"/>
    <lineage>
        <taxon>Bacteria</taxon>
        <taxon>Bacillati</taxon>
        <taxon>Bacillota</taxon>
        <taxon>Bacilli</taxon>
        <taxon>Bacillales</taxon>
        <taxon>Bacillaceae</taxon>
        <taxon>Bacillus</taxon>
    </lineage>
</organism>
<dbReference type="AlphaFoldDB" id="A0A2N5GJB1"/>
<evidence type="ECO:0000313" key="3">
    <source>
        <dbReference type="EMBL" id="PLS00649.1"/>
    </source>
</evidence>
<accession>A0A2N5GJB1</accession>
<comment type="caution">
    <text evidence="2">The sequence shown here is derived from an EMBL/GenBank/DDBJ whole genome shotgun (WGS) entry which is preliminary data.</text>
</comment>
<keyword evidence="1" id="KW-0812">Transmembrane</keyword>
<feature type="transmembrane region" description="Helical" evidence="1">
    <location>
        <begin position="78"/>
        <end position="104"/>
    </location>
</feature>
<proteinExistence type="predicted"/>
<gene>
    <name evidence="2" type="ORF">CU635_15695</name>
    <name evidence="3" type="ORF">CVD25_01805</name>
</gene>
<reference evidence="3 5" key="2">
    <citation type="submission" date="2017-12" db="EMBL/GenBank/DDBJ databases">
        <title>Comparative Functional Genomics of Dry Heat Resistant strains isolated from the Viking Spacecraft.</title>
        <authorList>
            <person name="Seuylemezian A."/>
            <person name="Cooper K."/>
            <person name="Vaishampayan P."/>
        </authorList>
    </citation>
    <scope>NUCLEOTIDE SEQUENCE [LARGE SCALE GENOMIC DNA]</scope>
    <source>
        <strain evidence="3 5">ATCC 29669</strain>
    </source>
</reference>
<dbReference type="Proteomes" id="UP000234951">
    <property type="component" value="Unassembled WGS sequence"/>
</dbReference>
<evidence type="ECO:0000313" key="2">
    <source>
        <dbReference type="EMBL" id="PLR81202.1"/>
    </source>
</evidence>
<protein>
    <submittedName>
        <fullName evidence="2">Uncharacterized protein</fullName>
    </submittedName>
</protein>
<name>A0A2N5GJB1_9BACI</name>
<dbReference type="EMBL" id="PGVD01000007">
    <property type="protein sequence ID" value="PLS00649.1"/>
    <property type="molecule type" value="Genomic_DNA"/>
</dbReference>
<feature type="transmembrane region" description="Helical" evidence="1">
    <location>
        <begin position="6"/>
        <end position="27"/>
    </location>
</feature>